<comment type="subcellular location">
    <subcellularLocation>
        <location evidence="1">Cytoplasm</location>
        <location evidence="1">Cytoskeleton</location>
    </subcellularLocation>
</comment>
<evidence type="ECO:0000313" key="14">
    <source>
        <dbReference type="Proteomes" id="UP000515154"/>
    </source>
</evidence>
<evidence type="ECO:0000256" key="7">
    <source>
        <dbReference type="ARBA" id="ARBA00023203"/>
    </source>
</evidence>
<feature type="domain" description="Gelsolin-like" evidence="13">
    <location>
        <begin position="297"/>
        <end position="367"/>
    </location>
</feature>
<reference evidence="15" key="1">
    <citation type="submission" date="2025-08" db="UniProtKB">
        <authorList>
            <consortium name="RefSeq"/>
        </authorList>
    </citation>
    <scope>IDENTIFICATION</scope>
</reference>
<evidence type="ECO:0000256" key="5">
    <source>
        <dbReference type="ARBA" id="ARBA00022737"/>
    </source>
</evidence>
<evidence type="ECO:0000313" key="15">
    <source>
        <dbReference type="RefSeq" id="XP_029634331.1"/>
    </source>
</evidence>
<dbReference type="Pfam" id="PF00626">
    <property type="entry name" value="Gelsolin"/>
    <property type="match status" value="3"/>
</dbReference>
<evidence type="ECO:0000256" key="12">
    <source>
        <dbReference type="SAM" id="MobiDB-lite"/>
    </source>
</evidence>
<evidence type="ECO:0000256" key="2">
    <source>
        <dbReference type="ARBA" id="ARBA00008418"/>
    </source>
</evidence>
<dbReference type="InterPro" id="IPR007122">
    <property type="entry name" value="Villin/Gelsolin"/>
</dbReference>
<evidence type="ECO:0000256" key="6">
    <source>
        <dbReference type="ARBA" id="ARBA00022837"/>
    </source>
</evidence>
<accession>A0A6P7S8D5</accession>
<dbReference type="PANTHER" id="PTHR11977">
    <property type="entry name" value="VILLIN"/>
    <property type="match status" value="1"/>
</dbReference>
<dbReference type="GO" id="GO:0051693">
    <property type="term" value="P:actin filament capping"/>
    <property type="evidence" value="ECO:0007669"/>
    <property type="project" value="UniProtKB-KW"/>
</dbReference>
<evidence type="ECO:0000256" key="9">
    <source>
        <dbReference type="ARBA" id="ARBA00056258"/>
    </source>
</evidence>
<name>A0A6P7S8D5_9MOLL</name>
<dbReference type="KEGG" id="osn:115209888"/>
<dbReference type="RefSeq" id="XP_029634331.1">
    <property type="nucleotide sequence ID" value="XM_029778471.2"/>
</dbReference>
<sequence>MSGLRKAKKYDWKDSNMALVGSDLDRSVKKDAASKEPMWHGTGEGPGLKVWRIEKFEVKEWPEKDYGKFYRGDSYIVLHSYLKENKLLHDVHFWIGEDSTQDEYATAAYKTVELDTYLDDIPVQHRECDKHESDLFRSYFSKIEVLRGGVASGFNPVKPDEYKPRLLFYTESGKKVSVKEVAFRKLLSQEDIFLLDMGVKIIQWYGDESNLFQRHRANCFCQELKNDRGGKTTSEVINQDMDDGNSFQKLINQCIEKKQADGDDDDDDDEDDDEDDDDINRLFRISDAEGHLKMELVEESEGKLSRSNLSSADVFLIDTKKECFVWIGKNASKNEKAKGFSYAHNYLKDSKHPLNHVMCLSEGSENQCFNAVLQG</sequence>
<dbReference type="GO" id="GO:0051015">
    <property type="term" value="F:actin filament binding"/>
    <property type="evidence" value="ECO:0007669"/>
    <property type="project" value="InterPro"/>
</dbReference>
<evidence type="ECO:0000256" key="4">
    <source>
        <dbReference type="ARBA" id="ARBA00022490"/>
    </source>
</evidence>
<keyword evidence="5" id="KW-0677">Repeat</keyword>
<keyword evidence="8" id="KW-0206">Cytoskeleton</keyword>
<dbReference type="InterPro" id="IPR029006">
    <property type="entry name" value="ADF-H/Gelsolin-like_dom_sf"/>
</dbReference>
<dbReference type="PANTHER" id="PTHR11977:SF130">
    <property type="entry name" value="SEVERIN"/>
    <property type="match status" value="1"/>
</dbReference>
<dbReference type="SUPFAM" id="SSF55753">
    <property type="entry name" value="Actin depolymerizing proteins"/>
    <property type="match status" value="3"/>
</dbReference>
<evidence type="ECO:0000256" key="10">
    <source>
        <dbReference type="ARBA" id="ARBA00063765"/>
    </source>
</evidence>
<keyword evidence="7" id="KW-0009">Actin-binding</keyword>
<keyword evidence="4" id="KW-0963">Cytoplasm</keyword>
<dbReference type="SMART" id="SM00262">
    <property type="entry name" value="GEL"/>
    <property type="match status" value="3"/>
</dbReference>
<comment type="subunit">
    <text evidence="10">Interacts with actin monomers and filaments.</text>
</comment>
<organism evidence="14 15">
    <name type="scientific">Octopus sinensis</name>
    <name type="common">East Asian common octopus</name>
    <dbReference type="NCBI Taxonomy" id="2607531"/>
    <lineage>
        <taxon>Eukaryota</taxon>
        <taxon>Metazoa</taxon>
        <taxon>Spiralia</taxon>
        <taxon>Lophotrochozoa</taxon>
        <taxon>Mollusca</taxon>
        <taxon>Cephalopoda</taxon>
        <taxon>Coleoidea</taxon>
        <taxon>Octopodiformes</taxon>
        <taxon>Octopoda</taxon>
        <taxon>Incirrata</taxon>
        <taxon>Octopodidae</taxon>
        <taxon>Octopus</taxon>
    </lineage>
</organism>
<keyword evidence="14" id="KW-1185">Reference proteome</keyword>
<keyword evidence="6" id="KW-0106">Calcium</keyword>
<proteinExistence type="inferred from homology"/>
<comment type="function">
    <text evidence="9">Calcium-regulated protein that binds to the plus (or barbed) ends of actin monomers or filaments, preventing monomer exchange (end-blocking or capping). Can promote the assembly of monomers into filaments (nucleation) as well as sever existing filaments.</text>
</comment>
<evidence type="ECO:0000259" key="13">
    <source>
        <dbReference type="Pfam" id="PF00626"/>
    </source>
</evidence>
<keyword evidence="3" id="KW-0117">Actin capping</keyword>
<evidence type="ECO:0000256" key="1">
    <source>
        <dbReference type="ARBA" id="ARBA00004245"/>
    </source>
</evidence>
<evidence type="ECO:0000256" key="8">
    <source>
        <dbReference type="ARBA" id="ARBA00023212"/>
    </source>
</evidence>
<feature type="domain" description="Gelsolin-like" evidence="13">
    <location>
        <begin position="184"/>
        <end position="238"/>
    </location>
</feature>
<dbReference type="Gene3D" id="3.40.20.10">
    <property type="entry name" value="Severin"/>
    <property type="match status" value="3"/>
</dbReference>
<protein>
    <recommendedName>
        <fullName evidence="11">Actin-modulator</fullName>
    </recommendedName>
</protein>
<evidence type="ECO:0000256" key="3">
    <source>
        <dbReference type="ARBA" id="ARBA00022467"/>
    </source>
</evidence>
<dbReference type="InterPro" id="IPR007123">
    <property type="entry name" value="Gelsolin-like_dom"/>
</dbReference>
<dbReference type="GO" id="GO:0005737">
    <property type="term" value="C:cytoplasm"/>
    <property type="evidence" value="ECO:0007669"/>
    <property type="project" value="TreeGrafter"/>
</dbReference>
<dbReference type="Proteomes" id="UP000515154">
    <property type="component" value="Linkage group LG3"/>
</dbReference>
<dbReference type="GO" id="GO:0008154">
    <property type="term" value="P:actin polymerization or depolymerization"/>
    <property type="evidence" value="ECO:0007669"/>
    <property type="project" value="TreeGrafter"/>
</dbReference>
<dbReference type="AlphaFoldDB" id="A0A6P7S8D5"/>
<feature type="compositionally biased region" description="Acidic residues" evidence="12">
    <location>
        <begin position="262"/>
        <end position="278"/>
    </location>
</feature>
<gene>
    <name evidence="15" type="primary">LOC115209888</name>
</gene>
<dbReference type="CDD" id="cd11290">
    <property type="entry name" value="gelsolin_S1_like"/>
    <property type="match status" value="1"/>
</dbReference>
<feature type="region of interest" description="Disordered" evidence="12">
    <location>
        <begin position="258"/>
        <end position="278"/>
    </location>
</feature>
<evidence type="ECO:0000256" key="11">
    <source>
        <dbReference type="ARBA" id="ARBA00083856"/>
    </source>
</evidence>
<dbReference type="FunFam" id="3.40.20.10:FF:000043">
    <property type="entry name" value="macrophage-capping protein-like isoform X2"/>
    <property type="match status" value="1"/>
</dbReference>
<feature type="domain" description="Gelsolin-like" evidence="13">
    <location>
        <begin position="62"/>
        <end position="137"/>
    </location>
</feature>
<comment type="similarity">
    <text evidence="2">Belongs to the villin/gelsolin family.</text>
</comment>
<dbReference type="PRINTS" id="PR00597">
    <property type="entry name" value="GELSOLIN"/>
</dbReference>
<dbReference type="GO" id="GO:0015629">
    <property type="term" value="C:actin cytoskeleton"/>
    <property type="evidence" value="ECO:0007669"/>
    <property type="project" value="TreeGrafter"/>
</dbReference>